<keyword evidence="6" id="KW-0653">Protein transport</keyword>
<gene>
    <name evidence="9" type="ORF">L211DRAFT_841963</name>
</gene>
<dbReference type="PANTHER" id="PTHR22601">
    <property type="entry name" value="ISP4 LIKE PROTEIN"/>
    <property type="match status" value="1"/>
</dbReference>
<evidence type="ECO:0000256" key="3">
    <source>
        <dbReference type="ARBA" id="ARBA00022448"/>
    </source>
</evidence>
<evidence type="ECO:0000313" key="10">
    <source>
        <dbReference type="Proteomes" id="UP000267821"/>
    </source>
</evidence>
<keyword evidence="5" id="KW-0571">Peptide transport</keyword>
<evidence type="ECO:0000256" key="6">
    <source>
        <dbReference type="ARBA" id="ARBA00022927"/>
    </source>
</evidence>
<dbReference type="GO" id="GO:0016020">
    <property type="term" value="C:membrane"/>
    <property type="evidence" value="ECO:0007669"/>
    <property type="project" value="UniProtKB-SubCell"/>
</dbReference>
<keyword evidence="10" id="KW-1185">Reference proteome</keyword>
<dbReference type="InterPro" id="IPR004648">
    <property type="entry name" value="Oligpept_transpt"/>
</dbReference>
<dbReference type="InParanoid" id="A0A3N4LF06"/>
<organism evidence="9 10">
    <name type="scientific">Terfezia boudieri ATCC MYA-4762</name>
    <dbReference type="NCBI Taxonomy" id="1051890"/>
    <lineage>
        <taxon>Eukaryota</taxon>
        <taxon>Fungi</taxon>
        <taxon>Dikarya</taxon>
        <taxon>Ascomycota</taxon>
        <taxon>Pezizomycotina</taxon>
        <taxon>Pezizomycetes</taxon>
        <taxon>Pezizales</taxon>
        <taxon>Pezizaceae</taxon>
        <taxon>Terfezia</taxon>
    </lineage>
</organism>
<evidence type="ECO:0000313" key="9">
    <source>
        <dbReference type="EMBL" id="RPB20278.1"/>
    </source>
</evidence>
<evidence type="ECO:0000256" key="1">
    <source>
        <dbReference type="ARBA" id="ARBA00004141"/>
    </source>
</evidence>
<evidence type="ECO:0000256" key="7">
    <source>
        <dbReference type="ARBA" id="ARBA00022989"/>
    </source>
</evidence>
<name>A0A3N4LF06_9PEZI</name>
<evidence type="ECO:0000256" key="8">
    <source>
        <dbReference type="ARBA" id="ARBA00023136"/>
    </source>
</evidence>
<keyword evidence="4" id="KW-0812">Transmembrane</keyword>
<dbReference type="Proteomes" id="UP000267821">
    <property type="component" value="Unassembled WGS sequence"/>
</dbReference>
<comment type="subcellular location">
    <subcellularLocation>
        <location evidence="1">Membrane</location>
        <topology evidence="1">Multi-pass membrane protein</topology>
    </subcellularLocation>
</comment>
<reference evidence="9 10" key="1">
    <citation type="journal article" date="2018" name="Nat. Ecol. Evol.">
        <title>Pezizomycetes genomes reveal the molecular basis of ectomycorrhizal truffle lifestyle.</title>
        <authorList>
            <person name="Murat C."/>
            <person name="Payen T."/>
            <person name="Noel B."/>
            <person name="Kuo A."/>
            <person name="Morin E."/>
            <person name="Chen J."/>
            <person name="Kohler A."/>
            <person name="Krizsan K."/>
            <person name="Balestrini R."/>
            <person name="Da Silva C."/>
            <person name="Montanini B."/>
            <person name="Hainaut M."/>
            <person name="Levati E."/>
            <person name="Barry K.W."/>
            <person name="Belfiori B."/>
            <person name="Cichocki N."/>
            <person name="Clum A."/>
            <person name="Dockter R.B."/>
            <person name="Fauchery L."/>
            <person name="Guy J."/>
            <person name="Iotti M."/>
            <person name="Le Tacon F."/>
            <person name="Lindquist E.A."/>
            <person name="Lipzen A."/>
            <person name="Malagnac F."/>
            <person name="Mello A."/>
            <person name="Molinier V."/>
            <person name="Miyauchi S."/>
            <person name="Poulain J."/>
            <person name="Riccioni C."/>
            <person name="Rubini A."/>
            <person name="Sitrit Y."/>
            <person name="Splivallo R."/>
            <person name="Traeger S."/>
            <person name="Wang M."/>
            <person name="Zifcakova L."/>
            <person name="Wipf D."/>
            <person name="Zambonelli A."/>
            <person name="Paolocci F."/>
            <person name="Nowrousian M."/>
            <person name="Ottonello S."/>
            <person name="Baldrian P."/>
            <person name="Spatafora J.W."/>
            <person name="Henrissat B."/>
            <person name="Nagy L.G."/>
            <person name="Aury J.M."/>
            <person name="Wincker P."/>
            <person name="Grigoriev I.V."/>
            <person name="Bonfante P."/>
            <person name="Martin F.M."/>
        </authorList>
    </citation>
    <scope>NUCLEOTIDE SEQUENCE [LARGE SCALE GENOMIC DNA]</scope>
    <source>
        <strain evidence="9 10">ATCC MYA-4762</strain>
    </source>
</reference>
<dbReference type="InterPro" id="IPR004813">
    <property type="entry name" value="OPT"/>
</dbReference>
<sequence length="62" mass="6931">MVFVTYGYITSTQGLKFSSDLKLGHYMKIPPRLLFSIQQLSPPSCRLAFLTGCLQTSGEFVL</sequence>
<evidence type="ECO:0000256" key="5">
    <source>
        <dbReference type="ARBA" id="ARBA00022856"/>
    </source>
</evidence>
<dbReference type="EMBL" id="ML121575">
    <property type="protein sequence ID" value="RPB20278.1"/>
    <property type="molecule type" value="Genomic_DNA"/>
</dbReference>
<keyword evidence="8" id="KW-0472">Membrane</keyword>
<keyword evidence="7" id="KW-1133">Transmembrane helix</keyword>
<protein>
    <submittedName>
        <fullName evidence="9">Uncharacterized protein</fullName>
    </submittedName>
</protein>
<comment type="similarity">
    <text evidence="2">Belongs to the oligopeptide OPT transporter family.</text>
</comment>
<evidence type="ECO:0000256" key="2">
    <source>
        <dbReference type="ARBA" id="ARBA00008807"/>
    </source>
</evidence>
<dbReference type="GO" id="GO:0035673">
    <property type="term" value="F:oligopeptide transmembrane transporter activity"/>
    <property type="evidence" value="ECO:0007669"/>
    <property type="project" value="InterPro"/>
</dbReference>
<dbReference type="Pfam" id="PF03169">
    <property type="entry name" value="OPT"/>
    <property type="match status" value="1"/>
</dbReference>
<accession>A0A3N4LF06</accession>
<dbReference type="AlphaFoldDB" id="A0A3N4LF06"/>
<evidence type="ECO:0000256" key="4">
    <source>
        <dbReference type="ARBA" id="ARBA00022692"/>
    </source>
</evidence>
<dbReference type="OrthoDB" id="9986677at2759"/>
<keyword evidence="3" id="KW-0813">Transport</keyword>
<proteinExistence type="inferred from homology"/>
<dbReference type="GO" id="GO:0015031">
    <property type="term" value="P:protein transport"/>
    <property type="evidence" value="ECO:0007669"/>
    <property type="project" value="UniProtKB-KW"/>
</dbReference>